<dbReference type="GO" id="GO:0004197">
    <property type="term" value="F:cysteine-type endopeptidase activity"/>
    <property type="evidence" value="ECO:0007669"/>
    <property type="project" value="InterPro"/>
</dbReference>
<dbReference type="InterPro" id="IPR029030">
    <property type="entry name" value="Caspase-like_dom_sf"/>
</dbReference>
<protein>
    <recommendedName>
        <fullName evidence="1">Peptidase C14 caspase domain-containing protein</fullName>
    </recommendedName>
</protein>
<organism evidence="2 3">
    <name type="scientific">Rotaria magnacalcarata</name>
    <dbReference type="NCBI Taxonomy" id="392030"/>
    <lineage>
        <taxon>Eukaryota</taxon>
        <taxon>Metazoa</taxon>
        <taxon>Spiralia</taxon>
        <taxon>Gnathifera</taxon>
        <taxon>Rotifera</taxon>
        <taxon>Eurotatoria</taxon>
        <taxon>Bdelloidea</taxon>
        <taxon>Philodinida</taxon>
        <taxon>Philodinidae</taxon>
        <taxon>Rotaria</taxon>
    </lineage>
</organism>
<dbReference type="EMBL" id="CAJOBI010110543">
    <property type="protein sequence ID" value="CAF4630810.1"/>
    <property type="molecule type" value="Genomic_DNA"/>
</dbReference>
<dbReference type="Proteomes" id="UP000676336">
    <property type="component" value="Unassembled WGS sequence"/>
</dbReference>
<dbReference type="SUPFAM" id="SSF52129">
    <property type="entry name" value="Caspase-like"/>
    <property type="match status" value="1"/>
</dbReference>
<dbReference type="InterPro" id="IPR011600">
    <property type="entry name" value="Pept_C14_caspase"/>
</dbReference>
<sequence length="67" mass="7401">MATRSKVSVMSQSLRKLALVIGIGDYESGEILNNTQKDAHDMSVKLDRMGFISDGPKLDLTFERDGN</sequence>
<dbReference type="GO" id="GO:0006508">
    <property type="term" value="P:proteolysis"/>
    <property type="evidence" value="ECO:0007669"/>
    <property type="project" value="InterPro"/>
</dbReference>
<evidence type="ECO:0000259" key="1">
    <source>
        <dbReference type="Pfam" id="PF00656"/>
    </source>
</evidence>
<accession>A0A8S2ZEX2</accession>
<evidence type="ECO:0000313" key="2">
    <source>
        <dbReference type="EMBL" id="CAF4630810.1"/>
    </source>
</evidence>
<name>A0A8S2ZEX2_9BILA</name>
<dbReference type="Pfam" id="PF00656">
    <property type="entry name" value="Peptidase_C14"/>
    <property type="match status" value="1"/>
</dbReference>
<proteinExistence type="predicted"/>
<feature type="domain" description="Peptidase C14 caspase" evidence="1">
    <location>
        <begin position="15"/>
        <end position="52"/>
    </location>
</feature>
<reference evidence="2" key="1">
    <citation type="submission" date="2021-02" db="EMBL/GenBank/DDBJ databases">
        <authorList>
            <person name="Nowell W R."/>
        </authorList>
    </citation>
    <scope>NUCLEOTIDE SEQUENCE</scope>
</reference>
<dbReference type="Gene3D" id="3.40.50.1460">
    <property type="match status" value="1"/>
</dbReference>
<evidence type="ECO:0000313" key="3">
    <source>
        <dbReference type="Proteomes" id="UP000676336"/>
    </source>
</evidence>
<gene>
    <name evidence="2" type="ORF">SMN809_LOCUS40278</name>
</gene>
<dbReference type="AlphaFoldDB" id="A0A8S2ZEX2"/>
<comment type="caution">
    <text evidence="2">The sequence shown here is derived from an EMBL/GenBank/DDBJ whole genome shotgun (WGS) entry which is preliminary data.</text>
</comment>
<feature type="non-terminal residue" evidence="2">
    <location>
        <position position="67"/>
    </location>
</feature>